<comment type="caution">
    <text evidence="2">The sequence shown here is derived from an EMBL/GenBank/DDBJ whole genome shotgun (WGS) entry which is preliminary data.</text>
</comment>
<evidence type="ECO:0000313" key="2">
    <source>
        <dbReference type="EMBL" id="GFS18860.1"/>
    </source>
</evidence>
<gene>
    <name evidence="2" type="ORF">ElyMa_005017000</name>
</gene>
<proteinExistence type="predicted"/>
<dbReference type="AlphaFoldDB" id="A0AAV4JAN1"/>
<dbReference type="Proteomes" id="UP000762676">
    <property type="component" value="Unassembled WGS sequence"/>
</dbReference>
<organism evidence="2 3">
    <name type="scientific">Elysia marginata</name>
    <dbReference type="NCBI Taxonomy" id="1093978"/>
    <lineage>
        <taxon>Eukaryota</taxon>
        <taxon>Metazoa</taxon>
        <taxon>Spiralia</taxon>
        <taxon>Lophotrochozoa</taxon>
        <taxon>Mollusca</taxon>
        <taxon>Gastropoda</taxon>
        <taxon>Heterobranchia</taxon>
        <taxon>Euthyneura</taxon>
        <taxon>Panpulmonata</taxon>
        <taxon>Sacoglossa</taxon>
        <taxon>Placobranchoidea</taxon>
        <taxon>Plakobranchidae</taxon>
        <taxon>Elysia</taxon>
    </lineage>
</organism>
<evidence type="ECO:0000256" key="1">
    <source>
        <dbReference type="SAM" id="MobiDB-lite"/>
    </source>
</evidence>
<evidence type="ECO:0000313" key="3">
    <source>
        <dbReference type="Proteomes" id="UP000762676"/>
    </source>
</evidence>
<feature type="compositionally biased region" description="Basic and acidic residues" evidence="1">
    <location>
        <begin position="10"/>
        <end position="25"/>
    </location>
</feature>
<feature type="region of interest" description="Disordered" evidence="1">
    <location>
        <begin position="1"/>
        <end position="26"/>
    </location>
</feature>
<feature type="non-terminal residue" evidence="2">
    <location>
        <position position="1"/>
    </location>
</feature>
<protein>
    <submittedName>
        <fullName evidence="2">Uncharacterized protein</fullName>
    </submittedName>
</protein>
<name>A0AAV4JAN1_9GAST</name>
<reference evidence="2 3" key="1">
    <citation type="journal article" date="2021" name="Elife">
        <title>Chloroplast acquisition without the gene transfer in kleptoplastic sea slugs, Plakobranchus ocellatus.</title>
        <authorList>
            <person name="Maeda T."/>
            <person name="Takahashi S."/>
            <person name="Yoshida T."/>
            <person name="Shimamura S."/>
            <person name="Takaki Y."/>
            <person name="Nagai Y."/>
            <person name="Toyoda A."/>
            <person name="Suzuki Y."/>
            <person name="Arimoto A."/>
            <person name="Ishii H."/>
            <person name="Satoh N."/>
            <person name="Nishiyama T."/>
            <person name="Hasebe M."/>
            <person name="Maruyama T."/>
            <person name="Minagawa J."/>
            <person name="Obokata J."/>
            <person name="Shigenobu S."/>
        </authorList>
    </citation>
    <scope>NUCLEOTIDE SEQUENCE [LARGE SCALE GENOMIC DNA]</scope>
</reference>
<sequence>VKYTGQQTASRRESEKQPRRPDWRTRTQTAIGQVHEDISAEEYSCKPKKVDALSRKSTCSIWVSRVFKLRTETCGKVIVLPKTDSFAGGQDAYIKYKT</sequence>
<dbReference type="EMBL" id="BMAT01010037">
    <property type="protein sequence ID" value="GFS18860.1"/>
    <property type="molecule type" value="Genomic_DNA"/>
</dbReference>
<keyword evidence="3" id="KW-1185">Reference proteome</keyword>
<accession>A0AAV4JAN1</accession>